<evidence type="ECO:0000313" key="2">
    <source>
        <dbReference type="EMBL" id="VCU41259.1"/>
    </source>
</evidence>
<feature type="domain" description="Fungal-type protein kinase" evidence="1">
    <location>
        <begin position="195"/>
        <end position="262"/>
    </location>
</feature>
<organism evidence="2 3">
    <name type="scientific">Blumeria graminis f. sp. tritici</name>
    <dbReference type="NCBI Taxonomy" id="62690"/>
    <lineage>
        <taxon>Eukaryota</taxon>
        <taxon>Fungi</taxon>
        <taxon>Dikarya</taxon>
        <taxon>Ascomycota</taxon>
        <taxon>Pezizomycotina</taxon>
        <taxon>Leotiomycetes</taxon>
        <taxon>Erysiphales</taxon>
        <taxon>Erysiphaceae</taxon>
        <taxon>Blumeria</taxon>
    </lineage>
</organism>
<dbReference type="Proteomes" id="UP000324639">
    <property type="component" value="Chromosome Bgt_-04"/>
</dbReference>
<dbReference type="Pfam" id="PF17667">
    <property type="entry name" value="Pkinase_fungal"/>
    <property type="match status" value="1"/>
</dbReference>
<dbReference type="PANTHER" id="PTHR38248:SF2">
    <property type="entry name" value="FUNK1 11"/>
    <property type="match status" value="1"/>
</dbReference>
<sequence length="264" mass="30549">MKSATFDLVLFEPLASLILTNATDIEVWKSLLQFADTLELIFKSQEKKEESLDAKSVFRRAGTTQACTEQKMEKLKILLRKELHSSVYLNVQGFWRIHFTKKLWEDNCIGLAKEYVKRSAEDGFKFPETPTEKLAWNLMKAVEKKIFESSSKTCATLTTASSSTSGGDEQYLNKTQFQTTKTSKFDGGQTARQVDYFIKRRGLPTSKRHHWRDVLVVGELIESTQTMFMDKFLQLSVLMRELFFAQPFRRFAHAFHLFNKSLLL</sequence>
<dbReference type="PANTHER" id="PTHR38248">
    <property type="entry name" value="FUNK1 6"/>
    <property type="match status" value="1"/>
</dbReference>
<evidence type="ECO:0000313" key="3">
    <source>
        <dbReference type="Proteomes" id="UP000324639"/>
    </source>
</evidence>
<reference evidence="2 3" key="1">
    <citation type="submission" date="2018-08" db="EMBL/GenBank/DDBJ databases">
        <authorList>
            <person name="Muller C M."/>
        </authorList>
    </citation>
    <scope>NUCLEOTIDE SEQUENCE [LARGE SCALE GENOMIC DNA]</scope>
</reference>
<dbReference type="EMBL" id="LR026987">
    <property type="protein sequence ID" value="VCU41259.1"/>
    <property type="molecule type" value="Genomic_DNA"/>
</dbReference>
<accession>A0A9X9LBA9</accession>
<evidence type="ECO:0000259" key="1">
    <source>
        <dbReference type="Pfam" id="PF17667"/>
    </source>
</evidence>
<protein>
    <submittedName>
        <fullName evidence="2">Bgt-50439</fullName>
    </submittedName>
</protein>
<dbReference type="InterPro" id="IPR040976">
    <property type="entry name" value="Pkinase_fungal"/>
</dbReference>
<proteinExistence type="predicted"/>
<name>A0A9X9LBA9_BLUGR</name>
<dbReference type="AlphaFoldDB" id="A0A9X9LBA9"/>
<gene>
    <name evidence="2" type="ORF">BGT96224V316_LOCUS2502</name>
</gene>
<keyword evidence="3" id="KW-1185">Reference proteome</keyword>